<evidence type="ECO:0000313" key="2">
    <source>
        <dbReference type="Proteomes" id="UP000768524"/>
    </source>
</evidence>
<dbReference type="PRINTS" id="PR00394">
    <property type="entry name" value="RHSPROTEIN"/>
</dbReference>
<dbReference type="PANTHER" id="PTHR32305">
    <property type="match status" value="1"/>
</dbReference>
<sequence length="52" mass="5999">YLGDAANEEVYCELRYQGQLFDAETGLYYNRHRYYDAESGQYLSPDPIGLLG</sequence>
<dbReference type="Gene3D" id="2.180.10.10">
    <property type="entry name" value="RHS repeat-associated core"/>
    <property type="match status" value="1"/>
</dbReference>
<name>A0AAE3BGL2_9GAMM</name>
<dbReference type="RefSeq" id="WP_205560171.1">
    <property type="nucleotide sequence ID" value="NZ_JACGEP010000125.1"/>
</dbReference>
<dbReference type="AlphaFoldDB" id="A0AAE3BGL2"/>
<dbReference type="InterPro" id="IPR022385">
    <property type="entry name" value="Rhs_assc_core"/>
</dbReference>
<feature type="non-terminal residue" evidence="1">
    <location>
        <position position="52"/>
    </location>
</feature>
<dbReference type="InterPro" id="IPR050708">
    <property type="entry name" value="T6SS_VgrG/RHS"/>
</dbReference>
<gene>
    <name evidence="1" type="ORF">H4F45_20715</name>
</gene>
<dbReference type="NCBIfam" id="TIGR03696">
    <property type="entry name" value="Rhs_assc_core"/>
    <property type="match status" value="1"/>
</dbReference>
<evidence type="ECO:0000313" key="1">
    <source>
        <dbReference type="EMBL" id="MBN3053829.1"/>
    </source>
</evidence>
<proteinExistence type="predicted"/>
<organism evidence="1 2">
    <name type="scientific">Pectobacterium brasiliense</name>
    <dbReference type="NCBI Taxonomy" id="180957"/>
    <lineage>
        <taxon>Bacteria</taxon>
        <taxon>Pseudomonadati</taxon>
        <taxon>Pseudomonadota</taxon>
        <taxon>Gammaproteobacteria</taxon>
        <taxon>Enterobacterales</taxon>
        <taxon>Pectobacteriaceae</taxon>
        <taxon>Pectobacterium</taxon>
    </lineage>
</organism>
<reference evidence="1" key="1">
    <citation type="submission" date="2020-07" db="EMBL/GenBank/DDBJ databases">
        <title>A pangenomic view of the genus Pectobacterium provides insights into genome organization, phylogeny, and virulence.</title>
        <authorList>
            <person name="Jonkheer E."/>
            <person name="Brankovics B."/>
            <person name="Houwers I."/>
            <person name="Van Der Wolf J."/>
            <person name="Bonants P."/>
            <person name="Vreeburg R."/>
            <person name="Bollema R."/>
            <person name="De Haan J."/>
            <person name="Berke L."/>
            <person name="De Ridder D."/>
            <person name="Smit S."/>
            <person name="Van Der Lee T.A.J."/>
        </authorList>
    </citation>
    <scope>NUCLEOTIDE SEQUENCE</scope>
    <source>
        <strain evidence="1">NAK:433</strain>
    </source>
</reference>
<comment type="caution">
    <text evidence="1">The sequence shown here is derived from an EMBL/GenBank/DDBJ whole genome shotgun (WGS) entry which is preliminary data.</text>
</comment>
<accession>A0AAE3BGL2</accession>
<feature type="non-terminal residue" evidence="1">
    <location>
        <position position="1"/>
    </location>
</feature>
<dbReference type="EMBL" id="JACGEP010000125">
    <property type="protein sequence ID" value="MBN3053829.1"/>
    <property type="molecule type" value="Genomic_DNA"/>
</dbReference>
<dbReference type="PANTHER" id="PTHR32305:SF15">
    <property type="entry name" value="PROTEIN RHSA-RELATED"/>
    <property type="match status" value="1"/>
</dbReference>
<dbReference type="Proteomes" id="UP000768524">
    <property type="component" value="Unassembled WGS sequence"/>
</dbReference>
<protein>
    <submittedName>
        <fullName evidence="1">RHS repeat-associated core domain-containing protein</fullName>
    </submittedName>
</protein>